<dbReference type="EMBL" id="BMYF01000018">
    <property type="protein sequence ID" value="GHB45390.1"/>
    <property type="molecule type" value="Genomic_DNA"/>
</dbReference>
<dbReference type="Proteomes" id="UP000642809">
    <property type="component" value="Unassembled WGS sequence"/>
</dbReference>
<accession>A0A8J3D109</accession>
<reference evidence="1" key="2">
    <citation type="submission" date="2020-09" db="EMBL/GenBank/DDBJ databases">
        <authorList>
            <person name="Sun Q."/>
            <person name="Kim S."/>
        </authorList>
    </citation>
    <scope>NUCLEOTIDE SEQUENCE</scope>
    <source>
        <strain evidence="1">KCTC 23224</strain>
    </source>
</reference>
<dbReference type="InterPro" id="IPR045944">
    <property type="entry name" value="DUF6364"/>
</dbReference>
<evidence type="ECO:0008006" key="3">
    <source>
        <dbReference type="Google" id="ProtNLM"/>
    </source>
</evidence>
<comment type="caution">
    <text evidence="1">The sequence shown here is derived from an EMBL/GenBank/DDBJ whole genome shotgun (WGS) entry which is preliminary data.</text>
</comment>
<organism evidence="1 2">
    <name type="scientific">Mongoliitalea lutea</name>
    <dbReference type="NCBI Taxonomy" id="849756"/>
    <lineage>
        <taxon>Bacteria</taxon>
        <taxon>Pseudomonadati</taxon>
        <taxon>Bacteroidota</taxon>
        <taxon>Cytophagia</taxon>
        <taxon>Cytophagales</taxon>
        <taxon>Cyclobacteriaceae</taxon>
        <taxon>Mongoliitalea</taxon>
    </lineage>
</organism>
<keyword evidence="2" id="KW-1185">Reference proteome</keyword>
<dbReference type="Pfam" id="PF19891">
    <property type="entry name" value="DUF6364"/>
    <property type="match status" value="1"/>
</dbReference>
<evidence type="ECO:0000313" key="2">
    <source>
        <dbReference type="Proteomes" id="UP000642809"/>
    </source>
</evidence>
<dbReference type="RefSeq" id="WP_189583862.1">
    <property type="nucleotide sequence ID" value="NZ_BMYF01000018.1"/>
</dbReference>
<sequence>MKAKLRLIIDKSVIESAKSYAKDQGKSLSQVIENYLKSLTDESQPKEISANVKKLIGSIKLPEDFDYKKELEEARAQKYERF</sequence>
<protein>
    <recommendedName>
        <fullName evidence="3">Antitoxin</fullName>
    </recommendedName>
</protein>
<dbReference type="AlphaFoldDB" id="A0A8J3D109"/>
<reference evidence="1" key="1">
    <citation type="journal article" date="2014" name="Int. J. Syst. Evol. Microbiol.">
        <title>Complete genome sequence of Corynebacterium casei LMG S-19264T (=DSM 44701T), isolated from a smear-ripened cheese.</title>
        <authorList>
            <consortium name="US DOE Joint Genome Institute (JGI-PGF)"/>
            <person name="Walter F."/>
            <person name="Albersmeier A."/>
            <person name="Kalinowski J."/>
            <person name="Ruckert C."/>
        </authorList>
    </citation>
    <scope>NUCLEOTIDE SEQUENCE</scope>
    <source>
        <strain evidence="1">KCTC 23224</strain>
    </source>
</reference>
<gene>
    <name evidence="1" type="ORF">GCM10008106_27970</name>
</gene>
<name>A0A8J3D109_9BACT</name>
<evidence type="ECO:0000313" key="1">
    <source>
        <dbReference type="EMBL" id="GHB45390.1"/>
    </source>
</evidence>
<proteinExistence type="predicted"/>